<dbReference type="Pfam" id="PF08447">
    <property type="entry name" value="PAS_3"/>
    <property type="match status" value="1"/>
</dbReference>
<feature type="transmembrane region" description="Helical" evidence="1">
    <location>
        <begin position="21"/>
        <end position="45"/>
    </location>
</feature>
<dbReference type="Proteomes" id="UP000427716">
    <property type="component" value="Chromosome"/>
</dbReference>
<dbReference type="PANTHER" id="PTHR44757:SF2">
    <property type="entry name" value="BIOFILM ARCHITECTURE MAINTENANCE PROTEIN MBAA"/>
    <property type="match status" value="1"/>
</dbReference>
<protein>
    <submittedName>
        <fullName evidence="4">PAS domain-containing protein</fullName>
    </submittedName>
</protein>
<dbReference type="KEGG" id="ghl:GM160_10765"/>
<evidence type="ECO:0000313" key="4">
    <source>
        <dbReference type="EMBL" id="QGT79325.1"/>
    </source>
</evidence>
<reference evidence="4 5" key="1">
    <citation type="submission" date="2019-11" db="EMBL/GenBank/DDBJ databases">
        <authorList>
            <person name="Zhang J."/>
            <person name="Sun C."/>
        </authorList>
    </citation>
    <scope>NUCLEOTIDE SEQUENCE [LARGE SCALE GENOMIC DNA]</scope>
    <source>
        <strain evidence="5">sp2</strain>
    </source>
</reference>
<dbReference type="SMART" id="SM00086">
    <property type="entry name" value="PAC"/>
    <property type="match status" value="2"/>
</dbReference>
<keyword evidence="5" id="KW-1185">Reference proteome</keyword>
<keyword evidence="1" id="KW-1133">Transmembrane helix</keyword>
<dbReference type="CDD" id="cd00130">
    <property type="entry name" value="PAS"/>
    <property type="match status" value="3"/>
</dbReference>
<dbReference type="InterPro" id="IPR052155">
    <property type="entry name" value="Biofilm_reg_signaling"/>
</dbReference>
<evidence type="ECO:0000256" key="1">
    <source>
        <dbReference type="SAM" id="Phobius"/>
    </source>
</evidence>
<keyword evidence="1" id="KW-0812">Transmembrane</keyword>
<dbReference type="InterPro" id="IPR001610">
    <property type="entry name" value="PAC"/>
</dbReference>
<accession>A0A6I6D5D7</accession>
<organism evidence="4 5">
    <name type="scientific">Guyparkeria halophila</name>
    <dbReference type="NCBI Taxonomy" id="47960"/>
    <lineage>
        <taxon>Bacteria</taxon>
        <taxon>Pseudomonadati</taxon>
        <taxon>Pseudomonadota</taxon>
        <taxon>Gammaproteobacteria</taxon>
        <taxon>Chromatiales</taxon>
        <taxon>Thioalkalibacteraceae</taxon>
        <taxon>Guyparkeria</taxon>
    </lineage>
</organism>
<dbReference type="AlphaFoldDB" id="A0A6I6D5D7"/>
<dbReference type="Pfam" id="PF08448">
    <property type="entry name" value="PAS_4"/>
    <property type="match status" value="2"/>
</dbReference>
<feature type="transmembrane region" description="Helical" evidence="1">
    <location>
        <begin position="340"/>
        <end position="361"/>
    </location>
</feature>
<dbReference type="InterPro" id="IPR000700">
    <property type="entry name" value="PAS-assoc_C"/>
</dbReference>
<dbReference type="Gene3D" id="3.30.450.20">
    <property type="entry name" value="PAS domain"/>
    <property type="match status" value="3"/>
</dbReference>
<evidence type="ECO:0000259" key="2">
    <source>
        <dbReference type="PROSITE" id="PS50112"/>
    </source>
</evidence>
<feature type="domain" description="PAS" evidence="2">
    <location>
        <begin position="628"/>
        <end position="702"/>
    </location>
</feature>
<keyword evidence="1" id="KW-0472">Membrane</keyword>
<dbReference type="PROSITE" id="PS50113">
    <property type="entry name" value="PAC"/>
    <property type="match status" value="1"/>
</dbReference>
<evidence type="ECO:0000313" key="5">
    <source>
        <dbReference type="Proteomes" id="UP000427716"/>
    </source>
</evidence>
<evidence type="ECO:0000259" key="3">
    <source>
        <dbReference type="PROSITE" id="PS50113"/>
    </source>
</evidence>
<dbReference type="NCBIfam" id="TIGR00229">
    <property type="entry name" value="sensory_box"/>
    <property type="match status" value="2"/>
</dbReference>
<dbReference type="InterPro" id="IPR013655">
    <property type="entry name" value="PAS_fold_3"/>
</dbReference>
<gene>
    <name evidence="4" type="ORF">GM160_10765</name>
</gene>
<dbReference type="InterPro" id="IPR035965">
    <property type="entry name" value="PAS-like_dom_sf"/>
</dbReference>
<proteinExistence type="predicted"/>
<dbReference type="PANTHER" id="PTHR44757">
    <property type="entry name" value="DIGUANYLATE CYCLASE DGCP"/>
    <property type="match status" value="1"/>
</dbReference>
<dbReference type="SMART" id="SM00091">
    <property type="entry name" value="PAS"/>
    <property type="match status" value="3"/>
</dbReference>
<dbReference type="InterPro" id="IPR013656">
    <property type="entry name" value="PAS_4"/>
</dbReference>
<dbReference type="EMBL" id="CP046415">
    <property type="protein sequence ID" value="QGT79325.1"/>
    <property type="molecule type" value="Genomic_DNA"/>
</dbReference>
<sequence>MGRRAHMDDNVPRPPDDTRRPGLRVVWLLVLLGWLLLGVLGTLLVQREFEAEVEARADRLLDTADYALSSRQAELARIARILALDERVRELLSQARAMVELEGGAGGGEGAARLRRKLARAVTPIASELIHGQDRVMQFHLGPEAVSFLRVHAPERFGDELASLRPLLAEVYRSGRGAMGFEVGRVFSGFRAVEPVWAPNPGGSPGGSDRVIGTVEVGTGIKPVDNYLEESLGARATLLLPAEIAEANIWAEMRERRHIAPVGSGEFYVDGPKVDNAGLAAALRRLDGEPPSRWRFAAGEEQWLAVSRPVPILTQESRSPARLVAVEPVTDLYAAMQARLASLLAAVAVAFLLTSLGLWLLSRWQRTRWMVVIDRAEAERDALFELSPQPLELTDMQGRSLLANDAFRRTFGPGASSEGRGWSARGLEGLQLEAFERAIARGERWNGALRLPALQGGPGWFRVQVVPIADESGRPARLWWFFHDVDRERRAAAVAQAERDRLDAFLAASPAVIYTFRTDRPDRLEYVSANIREILGYTPDALIDGPDWWEQTLHPEDRARALEEGDFTRWENDRKRSRYRLLRPNGSALWVTDHARLLRDAEGRPERVVGALIDSRETVALEERLAESERLYRSIVEGVEEAIFLVAVEPDGSFRYLTNNPAHERATGLLRDQLVGAFPGDILSPEAAAHVTRQYRACLEAGRAIRYHETLDLPAGRGTWHTTLTPIRDDEGRFVLIAGVAMPIEDEEVGDGED</sequence>
<feature type="domain" description="PAS" evidence="2">
    <location>
        <begin position="498"/>
        <end position="558"/>
    </location>
</feature>
<dbReference type="PROSITE" id="PS50112">
    <property type="entry name" value="PAS"/>
    <property type="match status" value="2"/>
</dbReference>
<dbReference type="InterPro" id="IPR000014">
    <property type="entry name" value="PAS"/>
</dbReference>
<dbReference type="SUPFAM" id="SSF55785">
    <property type="entry name" value="PYP-like sensor domain (PAS domain)"/>
    <property type="match status" value="3"/>
</dbReference>
<feature type="domain" description="PAC" evidence="3">
    <location>
        <begin position="575"/>
        <end position="627"/>
    </location>
</feature>
<name>A0A6I6D5D7_9GAMM</name>